<comment type="caution">
    <text evidence="1">The sequence shown here is derived from an EMBL/GenBank/DDBJ whole genome shotgun (WGS) entry which is preliminary data.</text>
</comment>
<accession>A0A1C2I2N6</accession>
<sequence length="69" mass="7837">MTSLNMKGPYNLDIKSIDAEITQESPGNYAIGTVNKDGNFLVNYVGRSDRDINARIKQHMVPRHFKWVA</sequence>
<dbReference type="AlphaFoldDB" id="A0A1C2I2N6"/>
<organism evidence="1 2">
    <name type="scientific">Acidithiobacillus thiooxidans</name>
    <name type="common">Thiobacillus thiooxidans</name>
    <dbReference type="NCBI Taxonomy" id="930"/>
    <lineage>
        <taxon>Bacteria</taxon>
        <taxon>Pseudomonadati</taxon>
        <taxon>Pseudomonadota</taxon>
        <taxon>Acidithiobacillia</taxon>
        <taxon>Acidithiobacillales</taxon>
        <taxon>Acidithiobacillaceae</taxon>
        <taxon>Acidithiobacillus</taxon>
    </lineage>
</organism>
<gene>
    <name evidence="1" type="ORF">A6P07_15180</name>
</gene>
<dbReference type="EMBL" id="LWSA01000205">
    <property type="protein sequence ID" value="OCX70157.1"/>
    <property type="molecule type" value="Genomic_DNA"/>
</dbReference>
<protein>
    <recommendedName>
        <fullName evidence="3">GIY-YIG domain-containing protein</fullName>
    </recommendedName>
</protein>
<dbReference type="RefSeq" id="WP_065958166.1">
    <property type="nucleotide sequence ID" value="NZ_LWRZ01000286.1"/>
</dbReference>
<evidence type="ECO:0000313" key="2">
    <source>
        <dbReference type="Proteomes" id="UP000094893"/>
    </source>
</evidence>
<evidence type="ECO:0000313" key="1">
    <source>
        <dbReference type="EMBL" id="OCX70157.1"/>
    </source>
</evidence>
<reference evidence="1 2" key="1">
    <citation type="journal article" date="2016" name="Int. J. Mol. Sci.">
        <title>Comparative genomics of the extreme acidophile Acidithiobacillus thiooxidans reveals intraspecific divergence and niche adaptation.</title>
        <authorList>
            <person name="Zhang X."/>
            <person name="Feng X."/>
            <person name="Tao J."/>
            <person name="Ma L."/>
            <person name="Xiao Y."/>
            <person name="Liang Y."/>
            <person name="Liu X."/>
            <person name="Yin H."/>
        </authorList>
    </citation>
    <scope>NUCLEOTIDE SEQUENCE [LARGE SCALE GENOMIC DNA]</scope>
    <source>
        <strain evidence="1 2">A02</strain>
    </source>
</reference>
<dbReference type="Proteomes" id="UP000094893">
    <property type="component" value="Unassembled WGS sequence"/>
</dbReference>
<name>A0A1C2I2N6_ACITH</name>
<evidence type="ECO:0008006" key="3">
    <source>
        <dbReference type="Google" id="ProtNLM"/>
    </source>
</evidence>
<proteinExistence type="predicted"/>